<accession>A0ACC3C5D2</accession>
<dbReference type="EMBL" id="CM020619">
    <property type="protein sequence ID" value="KAK1865330.1"/>
    <property type="molecule type" value="Genomic_DNA"/>
</dbReference>
<comment type="caution">
    <text evidence="1">The sequence shown here is derived from an EMBL/GenBank/DDBJ whole genome shotgun (WGS) entry which is preliminary data.</text>
</comment>
<gene>
    <name evidence="1" type="ORF">I4F81_007863</name>
</gene>
<evidence type="ECO:0000313" key="2">
    <source>
        <dbReference type="Proteomes" id="UP000798662"/>
    </source>
</evidence>
<keyword evidence="2" id="KW-1185">Reference proteome</keyword>
<reference evidence="1" key="1">
    <citation type="submission" date="2019-11" db="EMBL/GenBank/DDBJ databases">
        <title>Nori genome reveals adaptations in red seaweeds to the harsh intertidal environment.</title>
        <authorList>
            <person name="Wang D."/>
            <person name="Mao Y."/>
        </authorList>
    </citation>
    <scope>NUCLEOTIDE SEQUENCE</scope>
    <source>
        <tissue evidence="1">Gametophyte</tissue>
    </source>
</reference>
<protein>
    <submittedName>
        <fullName evidence="1">Uncharacterized protein</fullName>
    </submittedName>
</protein>
<organism evidence="1 2">
    <name type="scientific">Pyropia yezoensis</name>
    <name type="common">Susabi-nori</name>
    <name type="synonym">Porphyra yezoensis</name>
    <dbReference type="NCBI Taxonomy" id="2788"/>
    <lineage>
        <taxon>Eukaryota</taxon>
        <taxon>Rhodophyta</taxon>
        <taxon>Bangiophyceae</taxon>
        <taxon>Bangiales</taxon>
        <taxon>Bangiaceae</taxon>
        <taxon>Pyropia</taxon>
    </lineage>
</organism>
<evidence type="ECO:0000313" key="1">
    <source>
        <dbReference type="EMBL" id="KAK1865330.1"/>
    </source>
</evidence>
<proteinExistence type="predicted"/>
<sequence>MAIEKQILYWHARGAPLLEVDVCALVQQYINHDVEASRSAAARAVFKDGRPGRQWMRGFLKRHLKIGKATSRSMDAVRAAATNPENQARMMALLKLLREEKKVSAANVFNADECGIKAKDLLGSRKKRRLVASGSSGARVVVPNVSQGADFLTLLPVIAADGSQLPPTFIVKGTPGNPKRRRRIGQGDGAWEFLNELAPPDAPFLYRTPAGMDGDTWTEWCVFMAERVFSKLRPDEAKILIIDGCRAHIGYEALAALARVNVEVFIVAANTTHATQQLDVTLFQPLKYEVREELARETTEMDIVNNKQATLGIFDLVKRVSRAYEKTFTSSLIRVAFKETGVEPWDPSKLEKHTAMSDSSKRTRKRKHTLARLTTRMAPTVAKQRHSLQWERGTLRTTQAVFLDKDNRKWLAKQQAEREAADKRKQDGKRQRAHATANRKEEAVKTAAERQQRLLLAQEKKAAGAAAIEVRRAAAESKRAATRAAKEAMQKVTDERRQTARPAGRGQGFSGLAAAARTAAAIAATAAGTHPVARLASAAASAAGAQT</sequence>
<dbReference type="Proteomes" id="UP000798662">
    <property type="component" value="Chromosome 2"/>
</dbReference>
<name>A0ACC3C5D2_PYRYE</name>